<evidence type="ECO:0000313" key="2">
    <source>
        <dbReference type="EMBL" id="MFD0790674.1"/>
    </source>
</evidence>
<evidence type="ECO:0000256" key="1">
    <source>
        <dbReference type="SAM" id="Phobius"/>
    </source>
</evidence>
<keyword evidence="1" id="KW-1133">Transmembrane helix</keyword>
<name>A0ABW3AIT7_9MICO</name>
<keyword evidence="3" id="KW-1185">Reference proteome</keyword>
<dbReference type="RefSeq" id="WP_204978495.1">
    <property type="nucleotide sequence ID" value="NZ_JBHTII010000001.1"/>
</dbReference>
<accession>A0ABW3AIT7</accession>
<protein>
    <submittedName>
        <fullName evidence="2">DUF2254 domain-containing protein</fullName>
    </submittedName>
</protein>
<keyword evidence="1" id="KW-0812">Transmembrane</keyword>
<dbReference type="InterPro" id="IPR018723">
    <property type="entry name" value="DUF2254_membrane"/>
</dbReference>
<sequence length="452" mass="48697">MSRRGGVLHWWARVVDSVESRLWPLPLIVIVLSVLLGIVLPRIDLVVDSSLPTAVDSAVFNGGADTSRSVLSSIAGSLITATSLTFSLTVIALQLASTQASPRVLRLFARDRQVQWTLAAFLGTFAYSITVLRAVRSPLDDMPEFVPRISVTVAFVFTIVSVIMLIFFLAHLAKQLRVETMLKDIHADTEQTIRLVGERIRDIPAFPLDVDPPHDAHDVVAAESGFITGGDLAALVEFAEEKDIVIGERRLIGDNVVAGSPLARWWASEGASDPERASAIGRSVSEIYAIRFERTTVEDTRYGIQQIVDIALRALSPGVNDPTTAVHALGHLSAIFVQLVRMPRPPAVAAGPSGRPRVVTLRSTAAGEIEAALTPVRHYGASDSAVVARLLQLVDEVSHATEDEDCLRALGAQLDALGQQLREQDTDPATASQLLADTSAARGRLEVRLGSL</sequence>
<feature type="transmembrane region" description="Helical" evidence="1">
    <location>
        <begin position="152"/>
        <end position="173"/>
    </location>
</feature>
<feature type="transmembrane region" description="Helical" evidence="1">
    <location>
        <begin position="21"/>
        <end position="43"/>
    </location>
</feature>
<reference evidence="3" key="1">
    <citation type="journal article" date="2019" name="Int. J. Syst. Evol. Microbiol.">
        <title>The Global Catalogue of Microorganisms (GCM) 10K type strain sequencing project: providing services to taxonomists for standard genome sequencing and annotation.</title>
        <authorList>
            <consortium name="The Broad Institute Genomics Platform"/>
            <consortium name="The Broad Institute Genome Sequencing Center for Infectious Disease"/>
            <person name="Wu L."/>
            <person name="Ma J."/>
        </authorList>
    </citation>
    <scope>NUCLEOTIDE SEQUENCE [LARGE SCALE GENOMIC DNA]</scope>
    <source>
        <strain evidence="3">CCUG 54523</strain>
    </source>
</reference>
<dbReference type="EMBL" id="JBHTII010000001">
    <property type="protein sequence ID" value="MFD0790674.1"/>
    <property type="molecule type" value="Genomic_DNA"/>
</dbReference>
<gene>
    <name evidence="2" type="ORF">ACFQ0P_09695</name>
</gene>
<feature type="transmembrane region" description="Helical" evidence="1">
    <location>
        <begin position="70"/>
        <end position="93"/>
    </location>
</feature>
<comment type="caution">
    <text evidence="2">The sequence shown here is derived from an EMBL/GenBank/DDBJ whole genome shotgun (WGS) entry which is preliminary data.</text>
</comment>
<proteinExistence type="predicted"/>
<dbReference type="Proteomes" id="UP001597055">
    <property type="component" value="Unassembled WGS sequence"/>
</dbReference>
<organism evidence="2 3">
    <name type="scientific">Microbacterium insulae</name>
    <dbReference type="NCBI Taxonomy" id="483014"/>
    <lineage>
        <taxon>Bacteria</taxon>
        <taxon>Bacillati</taxon>
        <taxon>Actinomycetota</taxon>
        <taxon>Actinomycetes</taxon>
        <taxon>Micrococcales</taxon>
        <taxon>Microbacteriaceae</taxon>
        <taxon>Microbacterium</taxon>
    </lineage>
</organism>
<keyword evidence="1" id="KW-0472">Membrane</keyword>
<dbReference type="Pfam" id="PF10011">
    <property type="entry name" value="DUF2254"/>
    <property type="match status" value="1"/>
</dbReference>
<evidence type="ECO:0000313" key="3">
    <source>
        <dbReference type="Proteomes" id="UP001597055"/>
    </source>
</evidence>
<feature type="transmembrane region" description="Helical" evidence="1">
    <location>
        <begin position="114"/>
        <end position="132"/>
    </location>
</feature>